<keyword evidence="3" id="KW-1133">Transmembrane helix</keyword>
<reference evidence="4 5" key="1">
    <citation type="submission" date="2015-11" db="EMBL/GenBank/DDBJ databases">
        <title>Genomic analysis of 38 Legionella species identifies large and diverse effector repertoires.</title>
        <authorList>
            <person name="Burstein D."/>
            <person name="Amaro F."/>
            <person name="Zusman T."/>
            <person name="Lifshitz Z."/>
            <person name="Cohen O."/>
            <person name="Gilbert J.A."/>
            <person name="Pupko T."/>
            <person name="Shuman H.A."/>
            <person name="Segal G."/>
        </authorList>
    </citation>
    <scope>NUCLEOTIDE SEQUENCE [LARGE SCALE GENOMIC DNA]</scope>
    <source>
        <strain evidence="4 5">Mt.St.Helens-4</strain>
    </source>
</reference>
<dbReference type="EMBL" id="LNYV01000034">
    <property type="protein sequence ID" value="KTD56166.1"/>
    <property type="molecule type" value="Genomic_DNA"/>
</dbReference>
<name>A0A0W0YHX2_9GAMM</name>
<organism evidence="4 5">
    <name type="scientific">Legionella sainthelensi</name>
    <dbReference type="NCBI Taxonomy" id="28087"/>
    <lineage>
        <taxon>Bacteria</taxon>
        <taxon>Pseudomonadati</taxon>
        <taxon>Pseudomonadota</taxon>
        <taxon>Gammaproteobacteria</taxon>
        <taxon>Legionellales</taxon>
        <taxon>Legionellaceae</taxon>
        <taxon>Legionella</taxon>
    </lineage>
</organism>
<feature type="transmembrane region" description="Helical" evidence="3">
    <location>
        <begin position="316"/>
        <end position="339"/>
    </location>
</feature>
<evidence type="ECO:0000256" key="3">
    <source>
        <dbReference type="SAM" id="Phobius"/>
    </source>
</evidence>
<evidence type="ECO:0000313" key="5">
    <source>
        <dbReference type="Proteomes" id="UP000054621"/>
    </source>
</evidence>
<feature type="coiled-coil region" evidence="1">
    <location>
        <begin position="176"/>
        <end position="203"/>
    </location>
</feature>
<comment type="caution">
    <text evidence="4">The sequence shown here is derived from an EMBL/GenBank/DDBJ whole genome shotgun (WGS) entry which is preliminary data.</text>
</comment>
<protein>
    <submittedName>
        <fullName evidence="4">Uncharacterized protein</fullName>
    </submittedName>
</protein>
<accession>A0A0W0YHX2</accession>
<dbReference type="eggNOG" id="ENOG5030AWU">
    <property type="taxonomic scope" value="Bacteria"/>
</dbReference>
<feature type="transmembrane region" description="Helical" evidence="3">
    <location>
        <begin position="290"/>
        <end position="310"/>
    </location>
</feature>
<dbReference type="OrthoDB" id="5654065at2"/>
<sequence>MAEPLVLDFAGLHDQHKQEILDYETNFKGELRKIADIVNPFLDNTEYKKLNPDIITDRNKWTFQHVIPTSERSGKDVALDIPGKEVIHKKNALRIEGNESLFKFLNDKIDQAKKNKSLPKDIKIQLNHLKDYVGLLQIQAMSKIAEIGSLNSLQNLKECMPQLNDNIINGKNPIQNREARRLYQSMERSIEELQTLYKQYSLDFMSGPIERYTSNEAGKLRKSVKEYTKSIGNILDHYEKSGYLSKSEKEEMLAHLKSSQALFEHKNNISFSVPTAGQTNTQTVRKVGQAALGLGGVVLGAAAVGVGIIATGPVGATAATAIGGGAMLAGMGSLGITAVNSANNFIRFGITPSSGEKLTFVIAGVSLGVGIGAGLGSTLVSGNQLATHAIMGGQQAFDSSKSALAIAGSTKTIKSLRTSDEQVNTFDKKSPQASLKQNLQAAQQGAQPADQQQSQDQVSNAPKSPKLSS</sequence>
<dbReference type="PATRIC" id="fig|28087.4.peg.2472"/>
<feature type="compositionally biased region" description="Polar residues" evidence="2">
    <location>
        <begin position="422"/>
        <end position="436"/>
    </location>
</feature>
<dbReference type="RefSeq" id="WP_027270243.1">
    <property type="nucleotide sequence ID" value="NZ_CAAAJE010000006.1"/>
</dbReference>
<keyword evidence="3" id="KW-0812">Transmembrane</keyword>
<evidence type="ECO:0000256" key="1">
    <source>
        <dbReference type="SAM" id="Coils"/>
    </source>
</evidence>
<evidence type="ECO:0000313" key="4">
    <source>
        <dbReference type="EMBL" id="KTD56166.1"/>
    </source>
</evidence>
<keyword evidence="3" id="KW-0472">Membrane</keyword>
<gene>
    <name evidence="4" type="ORF">Lsai_2296</name>
</gene>
<feature type="region of interest" description="Disordered" evidence="2">
    <location>
        <begin position="422"/>
        <end position="469"/>
    </location>
</feature>
<feature type="transmembrane region" description="Helical" evidence="3">
    <location>
        <begin position="360"/>
        <end position="380"/>
    </location>
</feature>
<dbReference type="AlphaFoldDB" id="A0A0W0YHX2"/>
<evidence type="ECO:0000256" key="2">
    <source>
        <dbReference type="SAM" id="MobiDB-lite"/>
    </source>
</evidence>
<feature type="compositionally biased region" description="Low complexity" evidence="2">
    <location>
        <begin position="437"/>
        <end position="462"/>
    </location>
</feature>
<dbReference type="Proteomes" id="UP000054621">
    <property type="component" value="Unassembled WGS sequence"/>
</dbReference>
<keyword evidence="1" id="KW-0175">Coiled coil</keyword>
<proteinExistence type="predicted"/>